<dbReference type="RefSeq" id="WP_166117205.1">
    <property type="nucleotide sequence ID" value="NZ_BAABDB010000025.1"/>
</dbReference>
<dbReference type="AlphaFoldDB" id="A0A841QLP2"/>
<comment type="caution">
    <text evidence="1">The sequence shown here is derived from an EMBL/GenBank/DDBJ whole genome shotgun (WGS) entry which is preliminary data.</text>
</comment>
<accession>A0A841QLP2</accession>
<dbReference type="Pfam" id="PF25948">
    <property type="entry name" value="DUF7986"/>
    <property type="match status" value="1"/>
</dbReference>
<dbReference type="InterPro" id="IPR058292">
    <property type="entry name" value="DUF7986"/>
</dbReference>
<evidence type="ECO:0000313" key="2">
    <source>
        <dbReference type="Proteomes" id="UP000578000"/>
    </source>
</evidence>
<name>A0A841QLP2_9PROT</name>
<protein>
    <recommendedName>
        <fullName evidence="3">DUF2384 domain-containing protein</fullName>
    </recommendedName>
</protein>
<organism evidence="1 2">
    <name type="scientific">Acetobacter lovaniensis</name>
    <dbReference type="NCBI Taxonomy" id="104100"/>
    <lineage>
        <taxon>Bacteria</taxon>
        <taxon>Pseudomonadati</taxon>
        <taxon>Pseudomonadota</taxon>
        <taxon>Alphaproteobacteria</taxon>
        <taxon>Acetobacterales</taxon>
        <taxon>Acetobacteraceae</taxon>
        <taxon>Acetobacter</taxon>
    </lineage>
</organism>
<reference evidence="1 2" key="1">
    <citation type="submission" date="2020-08" db="EMBL/GenBank/DDBJ databases">
        <title>Genomic Encyclopedia of Type Strains, Phase IV (KMG-IV): sequencing the most valuable type-strain genomes for metagenomic binning, comparative biology and taxonomic classification.</title>
        <authorList>
            <person name="Goeker M."/>
        </authorList>
    </citation>
    <scope>NUCLEOTIDE SEQUENCE [LARGE SCALE GENOMIC DNA]</scope>
    <source>
        <strain evidence="1 2">DSM 4491</strain>
    </source>
</reference>
<gene>
    <name evidence="1" type="ORF">HNR55_003447</name>
</gene>
<dbReference type="EMBL" id="JACHIE010000044">
    <property type="protein sequence ID" value="MBB6458827.1"/>
    <property type="molecule type" value="Genomic_DNA"/>
</dbReference>
<evidence type="ECO:0000313" key="1">
    <source>
        <dbReference type="EMBL" id="MBB6458827.1"/>
    </source>
</evidence>
<proteinExistence type="predicted"/>
<keyword evidence="2" id="KW-1185">Reference proteome</keyword>
<sequence length="461" mass="51354">MASHELSGLIRYLGQDDWGACFDEVLEQHLGPALDAAEVSFDDLKEIIGPDVAMTLWGCAFEDFLGQDRDDGRNIVDIYLKRRGWKEGPRNSAYMRALRASVMSLYEVSDIRPGQSFMARDLLRGGEPVLVHEGTATRTPRQWDRIAARLVPSDGKTILAGGLLACSREACEDLAANLYRALRKRRGKAEFPKVDTETLRELAPMFTLTWLFRTLETLARQMEGAPQLLFNSDGDELLFHEIRYPLAKGVTQKTVAAALDAVPDLRPESRTFWNWLENHEAPKKAFRPQGRAKAGLSLTSEMDDGATVLGTLELRGRQLLVGINSRERTARGQAMLAEVLGSLVGTPLTQIMTPGQTMAEQESRSGLRDEGSLSIPPEEEARLIGEVMDRHYRQVLDEAVPALGDLTPRQAARTAAGRQKLIVWLKHLENNAARSGDAQRGIAAYDFTWMWVELGVAQFRK</sequence>
<evidence type="ECO:0008006" key="3">
    <source>
        <dbReference type="Google" id="ProtNLM"/>
    </source>
</evidence>
<dbReference type="Proteomes" id="UP000578000">
    <property type="component" value="Unassembled WGS sequence"/>
</dbReference>